<dbReference type="RefSeq" id="WP_067523483.1">
    <property type="nucleotide sequence ID" value="NZ_JABELX010000009.1"/>
</dbReference>
<accession>A0A849C9F3</accession>
<dbReference type="Proteomes" id="UP000586827">
    <property type="component" value="Unassembled WGS sequence"/>
</dbReference>
<gene>
    <name evidence="2" type="ORF">HLB23_24590</name>
</gene>
<evidence type="ECO:0000313" key="2">
    <source>
        <dbReference type="EMBL" id="NNH73000.1"/>
    </source>
</evidence>
<sequence length="203" mass="22359">MSQQIHAIVETTWRQHIGLPPEWTTEQINSFLTTETATICTEIERRTVAGQQQALAQWAKATGREPDYLTTVGLINNLRNQVTEAVLTEALYEKIPVAPETPADSEPKTAVAVSASPDRWRDPATRTPEPDPDLDALADQLLPHRSTLVRVMAAHLLQTMREDGEPLPGEVNDPRSASFINRLEQGMRADRLPLDGPGALAAN</sequence>
<dbReference type="EMBL" id="JABELX010000009">
    <property type="protein sequence ID" value="NNH73000.1"/>
    <property type="molecule type" value="Genomic_DNA"/>
</dbReference>
<evidence type="ECO:0000313" key="3">
    <source>
        <dbReference type="Proteomes" id="UP000586827"/>
    </source>
</evidence>
<comment type="caution">
    <text evidence="2">The sequence shown here is derived from an EMBL/GenBank/DDBJ whole genome shotgun (WGS) entry which is preliminary data.</text>
</comment>
<keyword evidence="3" id="KW-1185">Reference proteome</keyword>
<name>A0A849C9F3_9NOCA</name>
<dbReference type="AlphaFoldDB" id="A0A849C9F3"/>
<organism evidence="2 3">
    <name type="scientific">Nocardia uniformis</name>
    <dbReference type="NCBI Taxonomy" id="53432"/>
    <lineage>
        <taxon>Bacteria</taxon>
        <taxon>Bacillati</taxon>
        <taxon>Actinomycetota</taxon>
        <taxon>Actinomycetes</taxon>
        <taxon>Mycobacteriales</taxon>
        <taxon>Nocardiaceae</taxon>
        <taxon>Nocardia</taxon>
    </lineage>
</organism>
<proteinExistence type="predicted"/>
<protein>
    <submittedName>
        <fullName evidence="2">Uncharacterized protein</fullName>
    </submittedName>
</protein>
<feature type="region of interest" description="Disordered" evidence="1">
    <location>
        <begin position="99"/>
        <end position="133"/>
    </location>
</feature>
<reference evidence="2 3" key="1">
    <citation type="submission" date="2020-05" db="EMBL/GenBank/DDBJ databases">
        <title>MicrobeNet Type strains.</title>
        <authorList>
            <person name="Nicholson A.C."/>
        </authorList>
    </citation>
    <scope>NUCLEOTIDE SEQUENCE [LARGE SCALE GENOMIC DNA]</scope>
    <source>
        <strain evidence="2 3">JCM 3224</strain>
    </source>
</reference>
<evidence type="ECO:0000256" key="1">
    <source>
        <dbReference type="SAM" id="MobiDB-lite"/>
    </source>
</evidence>